<feature type="compositionally biased region" description="Polar residues" evidence="1">
    <location>
        <begin position="1"/>
        <end position="17"/>
    </location>
</feature>
<gene>
    <name evidence="2" type="ORF">CVT24_000141</name>
</gene>
<dbReference type="Proteomes" id="UP000284842">
    <property type="component" value="Unassembled WGS sequence"/>
</dbReference>
<evidence type="ECO:0000256" key="1">
    <source>
        <dbReference type="SAM" id="MobiDB-lite"/>
    </source>
</evidence>
<reference evidence="2 3" key="1">
    <citation type="journal article" date="2018" name="Evol. Lett.">
        <title>Horizontal gene cluster transfer increased hallucinogenic mushroom diversity.</title>
        <authorList>
            <person name="Reynolds H.T."/>
            <person name="Vijayakumar V."/>
            <person name="Gluck-Thaler E."/>
            <person name="Korotkin H.B."/>
            <person name="Matheny P.B."/>
            <person name="Slot J.C."/>
        </authorList>
    </citation>
    <scope>NUCLEOTIDE SEQUENCE [LARGE SCALE GENOMIC DNA]</scope>
    <source>
        <strain evidence="2 3">2629</strain>
    </source>
</reference>
<evidence type="ECO:0008006" key="4">
    <source>
        <dbReference type="Google" id="ProtNLM"/>
    </source>
</evidence>
<protein>
    <recommendedName>
        <fullName evidence="4">MHD domain-containing protein</fullName>
    </recommendedName>
</protein>
<dbReference type="EMBL" id="NHTK01005993">
    <property type="protein sequence ID" value="PPQ69097.1"/>
    <property type="molecule type" value="Genomic_DNA"/>
</dbReference>
<comment type="caution">
    <text evidence="2">The sequence shown here is derived from an EMBL/GenBank/DDBJ whole genome shotgun (WGS) entry which is preliminary data.</text>
</comment>
<accession>A0A409VS92</accession>
<evidence type="ECO:0000313" key="3">
    <source>
        <dbReference type="Proteomes" id="UP000284842"/>
    </source>
</evidence>
<sequence>MSTENSIPGSSPTSTDPRAQAVVPRSKFPVRSETAETAETTPVLNSENLEDSLTSILKITAPLLVPNGRALLHSSVEFEFLVRYSSAVTHLDRTISKSLAKALRIHSFLDRCQRYIFELSKSNQSKLDDSEIPSLASLFGSAASQAQQLIGRFDDFVNRLDQAFEQAPADLKSNSEIGGQHTVIPILDEPDKSYLTDVFRSKTIPELSGSPSSTQASSVDRLYMAVFYRKSLVQCVKDLQSWWYNIHALLSRLPNDLSSLELNLSKILAQIDEVMPLFSQYIHGVHLPISSSVTRFKANDREIQSVVNEAARLGFLSSNDTTIKNLRALDWSQASKKPFDLFVEPSIILQETKTVPLTSALLHRTRIASADITAKIPEVHRLHHEGHFAIKLEILSGTKLEEEAVYDAQDVSTNPHAGAPASRCTRMDVAWNLGCEPGYNSSPHSLSIVKAFPKNIVTNTTDVRWAIEKGWTIEPTYTDISAGSVHRTDTVEFVIPKGLRLETIGDSIRTPSGYQLRWNARENPVLKEGLSSFELLAIIKLHDISTREISTNINIMAHFAGEQPRSLAWTWKGSGKIKIGGQDDRRINLPLYSLDTSFRIKDPQITVNSDLSVGFVQGDGA</sequence>
<dbReference type="AlphaFoldDB" id="A0A409VS92"/>
<keyword evidence="3" id="KW-1185">Reference proteome</keyword>
<name>A0A409VS92_9AGAR</name>
<evidence type="ECO:0000313" key="2">
    <source>
        <dbReference type="EMBL" id="PPQ69097.1"/>
    </source>
</evidence>
<dbReference type="InParanoid" id="A0A409VS92"/>
<feature type="region of interest" description="Disordered" evidence="1">
    <location>
        <begin position="1"/>
        <end position="40"/>
    </location>
</feature>
<proteinExistence type="predicted"/>
<organism evidence="2 3">
    <name type="scientific">Panaeolus cyanescens</name>
    <dbReference type="NCBI Taxonomy" id="181874"/>
    <lineage>
        <taxon>Eukaryota</taxon>
        <taxon>Fungi</taxon>
        <taxon>Dikarya</taxon>
        <taxon>Basidiomycota</taxon>
        <taxon>Agaricomycotina</taxon>
        <taxon>Agaricomycetes</taxon>
        <taxon>Agaricomycetidae</taxon>
        <taxon>Agaricales</taxon>
        <taxon>Agaricineae</taxon>
        <taxon>Galeropsidaceae</taxon>
        <taxon>Panaeolus</taxon>
    </lineage>
</organism>